<feature type="binding site" evidence="10">
    <location>
        <position position="177"/>
    </location>
    <ligand>
        <name>Zn(2+)</name>
        <dbReference type="ChEBI" id="CHEBI:29105"/>
        <label>2</label>
    </ligand>
</feature>
<comment type="catalytic activity">
    <reaction evidence="9 10">
        <text>(S)-dihydroorotate + H2O = N-carbamoyl-L-aspartate + H(+)</text>
        <dbReference type="Rhea" id="RHEA:24296"/>
        <dbReference type="ChEBI" id="CHEBI:15377"/>
        <dbReference type="ChEBI" id="CHEBI:15378"/>
        <dbReference type="ChEBI" id="CHEBI:30864"/>
        <dbReference type="ChEBI" id="CHEBI:32814"/>
        <dbReference type="EC" id="3.5.2.3"/>
    </reaction>
</comment>
<comment type="function">
    <text evidence="1 10">Catalyzes the reversible cyclization of carbamoyl aspartate to dihydroorotate.</text>
</comment>
<dbReference type="GO" id="GO:0044205">
    <property type="term" value="P:'de novo' UMP biosynthetic process"/>
    <property type="evidence" value="ECO:0007669"/>
    <property type="project" value="UniProtKB-UniRule"/>
</dbReference>
<evidence type="ECO:0000256" key="3">
    <source>
        <dbReference type="ARBA" id="ARBA00005631"/>
    </source>
</evidence>
<dbReference type="InterPro" id="IPR002195">
    <property type="entry name" value="Dihydroorotase_CS"/>
</dbReference>
<organism evidence="11 12">
    <name type="scientific">Coxiella burnetii (strain Dugway 5J108-111)</name>
    <dbReference type="NCBI Taxonomy" id="434922"/>
    <lineage>
        <taxon>Bacteria</taxon>
        <taxon>Pseudomonadati</taxon>
        <taxon>Pseudomonadota</taxon>
        <taxon>Gammaproteobacteria</taxon>
        <taxon>Legionellales</taxon>
        <taxon>Coxiellaceae</taxon>
        <taxon>Coxiella</taxon>
    </lineage>
</organism>
<gene>
    <name evidence="10 11" type="primary">pyrC</name>
    <name evidence="11" type="ordered locus">CBUD_0302</name>
</gene>
<dbReference type="PANTHER" id="PTHR43137:SF1">
    <property type="entry name" value="DIHYDROOROTASE"/>
    <property type="match status" value="1"/>
</dbReference>
<dbReference type="CDD" id="cd01294">
    <property type="entry name" value="DHOase"/>
    <property type="match status" value="1"/>
</dbReference>
<dbReference type="AlphaFoldDB" id="A9KDF2"/>
<proteinExistence type="inferred from homology"/>
<protein>
    <recommendedName>
        <fullName evidence="4 10">Dihydroorotase</fullName>
        <shortName evidence="10">DHOase</shortName>
        <ecNumber evidence="4 10">3.5.2.3</ecNumber>
    </recommendedName>
</protein>
<feature type="binding site" evidence="10">
    <location>
        <begin position="18"/>
        <end position="20"/>
    </location>
    <ligand>
        <name>substrate</name>
    </ligand>
</feature>
<dbReference type="GO" id="GO:0004151">
    <property type="term" value="F:dihydroorotase activity"/>
    <property type="evidence" value="ECO:0007669"/>
    <property type="project" value="UniProtKB-UniRule"/>
</dbReference>
<dbReference type="RefSeq" id="WP_011996513.1">
    <property type="nucleotide sequence ID" value="NC_009727.1"/>
</dbReference>
<evidence type="ECO:0000256" key="2">
    <source>
        <dbReference type="ARBA" id="ARBA00004880"/>
    </source>
</evidence>
<dbReference type="NCBIfam" id="TIGR00856">
    <property type="entry name" value="pyrC_dimer"/>
    <property type="match status" value="1"/>
</dbReference>
<comment type="pathway">
    <text evidence="2 10">Pyrimidine metabolism; UMP biosynthesis via de novo pathway; (S)-dihydroorotate from bicarbonate: step 3/3.</text>
</comment>
<feature type="binding site" evidence="10">
    <location>
        <position position="250"/>
    </location>
    <ligand>
        <name>Zn(2+)</name>
        <dbReference type="ChEBI" id="CHEBI:29105"/>
        <label>1</label>
    </ligand>
</feature>
<evidence type="ECO:0000256" key="7">
    <source>
        <dbReference type="ARBA" id="ARBA00022833"/>
    </source>
</evidence>
<evidence type="ECO:0000256" key="6">
    <source>
        <dbReference type="ARBA" id="ARBA00022801"/>
    </source>
</evidence>
<dbReference type="PROSITE" id="PS00483">
    <property type="entry name" value="DIHYDROOROTASE_2"/>
    <property type="match status" value="1"/>
</dbReference>
<feature type="binding site" evidence="10">
    <location>
        <position position="266"/>
    </location>
    <ligand>
        <name>substrate</name>
    </ligand>
</feature>
<accession>A9KDF2</accession>
<keyword evidence="6 10" id="KW-0378">Hydrolase</keyword>
<comment type="subunit">
    <text evidence="10">Homodimer.</text>
</comment>
<feature type="modified residue" description="N6-carboxylysine" evidence="10">
    <location>
        <position position="102"/>
    </location>
</feature>
<evidence type="ECO:0000256" key="10">
    <source>
        <dbReference type="HAMAP-Rule" id="MF_00219"/>
    </source>
</evidence>
<sequence length="351" mass="39006">MAYMKKITLIRPDDWHCHLRDGSYLPRTVADIAAQFNRAIVMPNLVPPITTVQQAKAYYDRIKAHVPKSSNFEPLMTLYLTESTPQQEIKAAQQSGIIVACKLYPAGATTHSQAGVKDLKAIYPLLETMQSVDLPLLIHGEVVDYAVDIFDREAVFIERELLPLVETFPQLRIVFEHISTKIAVDFVLEAPSKLGATITPHHLLFNRNDLLSGGIRPHYYCLPILKTSEDQMALIQAATSGNPKFFLGTDSAPHSQTKKQSICGSAGIYNAPAAIALYAEIFASQNALDKLEGFASRFGAEFYGLPLNNSQITLIHQPWQVAESLPFGNELVVPLFAGQTLQWQIKSHEHK</sequence>
<dbReference type="UniPathway" id="UPA00070">
    <property type="reaction ID" value="UER00117"/>
</dbReference>
<dbReference type="PIRSF" id="PIRSF001237">
    <property type="entry name" value="DHOdimr"/>
    <property type="match status" value="1"/>
</dbReference>
<dbReference type="HAMAP" id="MF_00219">
    <property type="entry name" value="PyrC_classII"/>
    <property type="match status" value="1"/>
</dbReference>
<feature type="binding site" evidence="10">
    <location>
        <position position="139"/>
    </location>
    <ligand>
        <name>substrate</name>
    </ligand>
</feature>
<dbReference type="InterPro" id="IPR032466">
    <property type="entry name" value="Metal_Hydrolase"/>
</dbReference>
<dbReference type="EMBL" id="CP000733">
    <property type="protein sequence ID" value="ABS76749.2"/>
    <property type="molecule type" value="Genomic_DNA"/>
</dbReference>
<dbReference type="EC" id="3.5.2.3" evidence="4 10"/>
<dbReference type="GO" id="GO:0008270">
    <property type="term" value="F:zinc ion binding"/>
    <property type="evidence" value="ECO:0007669"/>
    <property type="project" value="UniProtKB-UniRule"/>
</dbReference>
<comment type="cofactor">
    <cofactor evidence="10">
        <name>Zn(2+)</name>
        <dbReference type="ChEBI" id="CHEBI:29105"/>
    </cofactor>
    <text evidence="10">Binds 2 Zn(2+) ions per subunit.</text>
</comment>
<feature type="active site" evidence="10">
    <location>
        <position position="250"/>
    </location>
</feature>
<feature type="binding site" evidence="10">
    <location>
        <position position="254"/>
    </location>
    <ligand>
        <name>substrate</name>
    </ligand>
</feature>
<keyword evidence="7 10" id="KW-0862">Zinc</keyword>
<reference evidence="11 12" key="1">
    <citation type="journal article" date="2009" name="Infect. Immun.">
        <title>Comparative genomics reveal extensive transposon-mediated genomic plasticity and diversity among potential effector proteins within the genus Coxiella.</title>
        <authorList>
            <person name="Beare P.A."/>
            <person name="Unsworth N."/>
            <person name="Andoh M."/>
            <person name="Voth D.E."/>
            <person name="Omsland A."/>
            <person name="Gilk S.D."/>
            <person name="Williams K.P."/>
            <person name="Sobral B.W."/>
            <person name="Kupko J.J.III."/>
            <person name="Porcella S.F."/>
            <person name="Samuel J.E."/>
            <person name="Heinzen R.A."/>
        </authorList>
    </citation>
    <scope>NUCLEOTIDE SEQUENCE [LARGE SCALE GENOMIC DNA]</scope>
    <source>
        <strain evidence="11 12">Dugway 5J108-111</strain>
    </source>
</reference>
<comment type="similarity">
    <text evidence="3 10">Belongs to the metallo-dependent hydrolases superfamily. DHOase family. Class II DHOase subfamily.</text>
</comment>
<evidence type="ECO:0000256" key="4">
    <source>
        <dbReference type="ARBA" id="ARBA00012860"/>
    </source>
</evidence>
<evidence type="ECO:0000256" key="1">
    <source>
        <dbReference type="ARBA" id="ARBA00002368"/>
    </source>
</evidence>
<dbReference type="PANTHER" id="PTHR43137">
    <property type="entry name" value="DIHYDROOROTASE"/>
    <property type="match status" value="1"/>
</dbReference>
<feature type="binding site" evidence="10">
    <location>
        <position position="16"/>
    </location>
    <ligand>
        <name>Zn(2+)</name>
        <dbReference type="ChEBI" id="CHEBI:29105"/>
        <label>1</label>
    </ligand>
</feature>
<dbReference type="FunFam" id="3.20.20.140:FF:000006">
    <property type="entry name" value="Dihydroorotase"/>
    <property type="match status" value="1"/>
</dbReference>
<evidence type="ECO:0000313" key="12">
    <source>
        <dbReference type="Proteomes" id="UP000008555"/>
    </source>
</evidence>
<keyword evidence="5 10" id="KW-0479">Metal-binding</keyword>
<dbReference type="Gene3D" id="3.20.20.140">
    <property type="entry name" value="Metal-dependent hydrolases"/>
    <property type="match status" value="1"/>
</dbReference>
<evidence type="ECO:0000256" key="8">
    <source>
        <dbReference type="ARBA" id="ARBA00022975"/>
    </source>
</evidence>
<feature type="binding site" evidence="10">
    <location>
        <position position="139"/>
    </location>
    <ligand>
        <name>Zn(2+)</name>
        <dbReference type="ChEBI" id="CHEBI:29105"/>
        <label>2</label>
    </ligand>
</feature>
<keyword evidence="8 10" id="KW-0665">Pyrimidine biosynthesis</keyword>
<evidence type="ECO:0000256" key="5">
    <source>
        <dbReference type="ARBA" id="ARBA00022723"/>
    </source>
</evidence>
<feature type="binding site" evidence="10">
    <location>
        <position position="44"/>
    </location>
    <ligand>
        <name>substrate</name>
    </ligand>
</feature>
<feature type="binding site" evidence="10">
    <location>
        <position position="18"/>
    </location>
    <ligand>
        <name>Zn(2+)</name>
        <dbReference type="ChEBI" id="CHEBI:29105"/>
        <label>1</label>
    </ligand>
</feature>
<name>A9KDF2_COXBN</name>
<dbReference type="InterPro" id="IPR004721">
    <property type="entry name" value="DHOdimr"/>
</dbReference>
<dbReference type="GO" id="GO:0005829">
    <property type="term" value="C:cytosol"/>
    <property type="evidence" value="ECO:0007669"/>
    <property type="project" value="TreeGrafter"/>
</dbReference>
<evidence type="ECO:0000313" key="11">
    <source>
        <dbReference type="EMBL" id="ABS76749.2"/>
    </source>
</evidence>
<dbReference type="HOGENOM" id="CLU_041558_1_0_6"/>
<feature type="binding site" evidence="10">
    <location>
        <position position="222"/>
    </location>
    <ligand>
        <name>substrate</name>
    </ligand>
</feature>
<feature type="binding site" description="via carbamate group" evidence="10">
    <location>
        <position position="102"/>
    </location>
    <ligand>
        <name>Zn(2+)</name>
        <dbReference type="ChEBI" id="CHEBI:29105"/>
        <label>2</label>
    </ligand>
</feature>
<evidence type="ECO:0000256" key="9">
    <source>
        <dbReference type="ARBA" id="ARBA00048492"/>
    </source>
</evidence>
<dbReference type="GO" id="GO:0006207">
    <property type="term" value="P:'de novo' pyrimidine nucleobase biosynthetic process"/>
    <property type="evidence" value="ECO:0007669"/>
    <property type="project" value="TreeGrafter"/>
</dbReference>
<dbReference type="SUPFAM" id="SSF51556">
    <property type="entry name" value="Metallo-dependent hydrolases"/>
    <property type="match status" value="1"/>
</dbReference>
<dbReference type="KEGG" id="cbd:CBUD_0302"/>
<dbReference type="Proteomes" id="UP000008555">
    <property type="component" value="Chromosome"/>
</dbReference>
<feature type="binding site" description="via carbamate group" evidence="10">
    <location>
        <position position="102"/>
    </location>
    <ligand>
        <name>Zn(2+)</name>
        <dbReference type="ChEBI" id="CHEBI:29105"/>
        <label>1</label>
    </ligand>
</feature>
<dbReference type="MEROPS" id="M38.A02"/>